<evidence type="ECO:0000313" key="3">
    <source>
        <dbReference type="Proteomes" id="UP000008022"/>
    </source>
</evidence>
<dbReference type="AlphaFoldDB" id="A0A0E0QZG2"/>
<dbReference type="HOGENOM" id="CLU_1698373_0_0_1"/>
<feature type="compositionally biased region" description="Low complexity" evidence="1">
    <location>
        <begin position="141"/>
        <end position="155"/>
    </location>
</feature>
<accession>A0A0E0QZG2</accession>
<feature type="region of interest" description="Disordered" evidence="1">
    <location>
        <begin position="1"/>
        <end position="27"/>
    </location>
</feature>
<keyword evidence="3" id="KW-1185">Reference proteome</keyword>
<reference evidence="3" key="1">
    <citation type="submission" date="2013-06" db="EMBL/GenBank/DDBJ databases">
        <authorList>
            <person name="Zhao Q."/>
        </authorList>
    </citation>
    <scope>NUCLEOTIDE SEQUENCE</scope>
    <source>
        <strain evidence="3">cv. W1943</strain>
    </source>
</reference>
<proteinExistence type="predicted"/>
<name>A0A0E0QZG2_ORYRU</name>
<feature type="region of interest" description="Disordered" evidence="1">
    <location>
        <begin position="66"/>
        <end position="111"/>
    </location>
</feature>
<dbReference type="Gramene" id="ORUFI10G11390.1">
    <property type="protein sequence ID" value="ORUFI10G11390.1"/>
    <property type="gene ID" value="ORUFI10G11390"/>
</dbReference>
<feature type="compositionally biased region" description="Acidic residues" evidence="1">
    <location>
        <begin position="129"/>
        <end position="138"/>
    </location>
</feature>
<reference evidence="2" key="2">
    <citation type="submission" date="2015-06" db="UniProtKB">
        <authorList>
            <consortium name="EnsemblPlants"/>
        </authorList>
    </citation>
    <scope>IDENTIFICATION</scope>
</reference>
<organism evidence="2 3">
    <name type="scientific">Oryza rufipogon</name>
    <name type="common">Brownbeard rice</name>
    <name type="synonym">Asian wild rice</name>
    <dbReference type="NCBI Taxonomy" id="4529"/>
    <lineage>
        <taxon>Eukaryota</taxon>
        <taxon>Viridiplantae</taxon>
        <taxon>Streptophyta</taxon>
        <taxon>Embryophyta</taxon>
        <taxon>Tracheophyta</taxon>
        <taxon>Spermatophyta</taxon>
        <taxon>Magnoliopsida</taxon>
        <taxon>Liliopsida</taxon>
        <taxon>Poales</taxon>
        <taxon>Poaceae</taxon>
        <taxon>BOP clade</taxon>
        <taxon>Oryzoideae</taxon>
        <taxon>Oryzeae</taxon>
        <taxon>Oryzinae</taxon>
        <taxon>Oryza</taxon>
    </lineage>
</organism>
<dbReference type="STRING" id="4529.A0A0E0QZG2"/>
<dbReference type="EnsemblPlants" id="ORUFI10G11390.1">
    <property type="protein sequence ID" value="ORUFI10G11390.1"/>
    <property type="gene ID" value="ORUFI10G11390"/>
</dbReference>
<feature type="compositionally biased region" description="Basic and acidic residues" evidence="1">
    <location>
        <begin position="86"/>
        <end position="99"/>
    </location>
</feature>
<protein>
    <submittedName>
        <fullName evidence="2">Uncharacterized protein</fullName>
    </submittedName>
</protein>
<sequence>MNRIGVGAGAPLPVDGRGKGRAPRPSSVRFPLKREFAGEATLRMAPRRVRVTASDPPINDSLEGVRELFAEADDPNTAPTGGNGSDKPEDAAPVEDHAHVPAALEATPSTTTAMATEVLLLGDARAGEEAVDDDEGLVEEPQAAENVGAAAPAAP</sequence>
<evidence type="ECO:0000256" key="1">
    <source>
        <dbReference type="SAM" id="MobiDB-lite"/>
    </source>
</evidence>
<feature type="region of interest" description="Disordered" evidence="1">
    <location>
        <begin position="125"/>
        <end position="155"/>
    </location>
</feature>
<evidence type="ECO:0000313" key="2">
    <source>
        <dbReference type="EnsemblPlants" id="ORUFI10G11390.1"/>
    </source>
</evidence>
<dbReference type="Proteomes" id="UP000008022">
    <property type="component" value="Unassembled WGS sequence"/>
</dbReference>